<feature type="transmembrane region" description="Helical" evidence="1">
    <location>
        <begin position="238"/>
        <end position="256"/>
    </location>
</feature>
<keyword evidence="1" id="KW-0812">Transmembrane</keyword>
<keyword evidence="3" id="KW-0482">Metalloprotease</keyword>
<comment type="caution">
    <text evidence="3">The sequence shown here is derived from an EMBL/GenBank/DDBJ whole genome shotgun (WGS) entry which is preliminary data.</text>
</comment>
<dbReference type="GO" id="GO:0008237">
    <property type="term" value="F:metallopeptidase activity"/>
    <property type="evidence" value="ECO:0007669"/>
    <property type="project" value="UniProtKB-KW"/>
</dbReference>
<protein>
    <submittedName>
        <fullName evidence="3">CPBP family intramembrane metalloprotease</fullName>
    </submittedName>
</protein>
<dbReference type="InterPro" id="IPR003675">
    <property type="entry name" value="Rce1/LyrA-like_dom"/>
</dbReference>
<feature type="transmembrane region" description="Helical" evidence="1">
    <location>
        <begin position="104"/>
        <end position="123"/>
    </location>
</feature>
<gene>
    <name evidence="3" type="ORF">DMP08_11095</name>
</gene>
<evidence type="ECO:0000256" key="1">
    <source>
        <dbReference type="SAM" id="Phobius"/>
    </source>
</evidence>
<feature type="transmembrane region" description="Helical" evidence="1">
    <location>
        <begin position="74"/>
        <end position="92"/>
    </location>
</feature>
<keyword evidence="1" id="KW-0472">Membrane</keyword>
<keyword evidence="1" id="KW-1133">Transmembrane helix</keyword>
<keyword evidence="4" id="KW-1185">Reference proteome</keyword>
<dbReference type="GO" id="GO:0006508">
    <property type="term" value="P:proteolysis"/>
    <property type="evidence" value="ECO:0007669"/>
    <property type="project" value="UniProtKB-KW"/>
</dbReference>
<dbReference type="AlphaFoldDB" id="A0A3N0AXS4"/>
<feature type="transmembrane region" description="Helical" evidence="1">
    <location>
        <begin position="297"/>
        <end position="318"/>
    </location>
</feature>
<sequence>MPTMATIFRAKEETPKGPFSPGVLSDAFMVLQYTVANGRFKDEGRNSARRLGVLPGMGSSGSNRSRGLKASGKALPSFAVALALSVLCFQVLPADTLAESVLQSAALAAIAGGGVAFGKPTAFRRARVTRTSLGGWAPFVLGVGMVAGAALWWLAGFRPADVSLSGATVVRVVLVLSSCLMVGVFEEGVFRVLALEAFVPRLGALRVAVASAILFGMLHASFGEAEALDGAVAWTQAILKPLQAGLFGFFMAAWYLKGCGLWGLVGVHAVFDLVYLGPLMLMTGGQPAYVTGSPADLAILAGTTVLLLAPACAAWKAVRNAPGSNGSQT</sequence>
<organism evidence="3 4">
    <name type="scientific">Paraeggerthella hongkongensis</name>
    <dbReference type="NCBI Taxonomy" id="230658"/>
    <lineage>
        <taxon>Bacteria</taxon>
        <taxon>Bacillati</taxon>
        <taxon>Actinomycetota</taxon>
        <taxon>Coriobacteriia</taxon>
        <taxon>Eggerthellales</taxon>
        <taxon>Eggerthellaceae</taxon>
        <taxon>Paraeggerthella</taxon>
    </lineage>
</organism>
<keyword evidence="3" id="KW-0645">Protease</keyword>
<dbReference type="Proteomes" id="UP000278632">
    <property type="component" value="Unassembled WGS sequence"/>
</dbReference>
<accession>A0A3N0AXS4</accession>
<feature type="transmembrane region" description="Helical" evidence="1">
    <location>
        <begin position="167"/>
        <end position="186"/>
    </location>
</feature>
<dbReference type="GO" id="GO:0080120">
    <property type="term" value="P:CAAX-box protein maturation"/>
    <property type="evidence" value="ECO:0007669"/>
    <property type="project" value="UniProtKB-ARBA"/>
</dbReference>
<evidence type="ECO:0000259" key="2">
    <source>
        <dbReference type="Pfam" id="PF02517"/>
    </source>
</evidence>
<reference evidence="4" key="1">
    <citation type="submission" date="2018-05" db="EMBL/GenBank/DDBJ databases">
        <title>Genome Sequencing of selected type strains of the family Eggerthellaceae.</title>
        <authorList>
            <person name="Danylec N."/>
            <person name="Stoll D.A."/>
            <person name="Doetsch A."/>
            <person name="Huch M."/>
        </authorList>
    </citation>
    <scope>NUCLEOTIDE SEQUENCE [LARGE SCALE GENOMIC DNA]</scope>
    <source>
        <strain evidence="4">DSM 16106</strain>
    </source>
</reference>
<dbReference type="Pfam" id="PF02517">
    <property type="entry name" value="Rce1-like"/>
    <property type="match status" value="1"/>
</dbReference>
<keyword evidence="3" id="KW-0378">Hydrolase</keyword>
<feature type="domain" description="CAAX prenyl protease 2/Lysostaphin resistance protein A-like" evidence="2">
    <location>
        <begin position="172"/>
        <end position="274"/>
    </location>
</feature>
<feature type="transmembrane region" description="Helical" evidence="1">
    <location>
        <begin position="198"/>
        <end position="218"/>
    </location>
</feature>
<evidence type="ECO:0000313" key="3">
    <source>
        <dbReference type="EMBL" id="RNL39488.1"/>
    </source>
</evidence>
<proteinExistence type="predicted"/>
<feature type="transmembrane region" description="Helical" evidence="1">
    <location>
        <begin position="263"/>
        <end position="285"/>
    </location>
</feature>
<name>A0A3N0AXS4_9ACTN</name>
<feature type="transmembrane region" description="Helical" evidence="1">
    <location>
        <begin position="135"/>
        <end position="155"/>
    </location>
</feature>
<evidence type="ECO:0000313" key="4">
    <source>
        <dbReference type="Proteomes" id="UP000278632"/>
    </source>
</evidence>
<dbReference type="EMBL" id="QICD01000032">
    <property type="protein sequence ID" value="RNL39488.1"/>
    <property type="molecule type" value="Genomic_DNA"/>
</dbReference>
<dbReference type="GO" id="GO:0004175">
    <property type="term" value="F:endopeptidase activity"/>
    <property type="evidence" value="ECO:0007669"/>
    <property type="project" value="UniProtKB-ARBA"/>
</dbReference>